<protein>
    <submittedName>
        <fullName evidence="1">10232_t:CDS:1</fullName>
    </submittedName>
</protein>
<dbReference type="EMBL" id="CAJVPY010046079">
    <property type="protein sequence ID" value="CAG8810236.1"/>
    <property type="molecule type" value="Genomic_DNA"/>
</dbReference>
<organism evidence="1 2">
    <name type="scientific">Dentiscutata erythropus</name>
    <dbReference type="NCBI Taxonomy" id="1348616"/>
    <lineage>
        <taxon>Eukaryota</taxon>
        <taxon>Fungi</taxon>
        <taxon>Fungi incertae sedis</taxon>
        <taxon>Mucoromycota</taxon>
        <taxon>Glomeromycotina</taxon>
        <taxon>Glomeromycetes</taxon>
        <taxon>Diversisporales</taxon>
        <taxon>Gigasporaceae</taxon>
        <taxon>Dentiscutata</taxon>
    </lineage>
</organism>
<name>A0A9N9K3K4_9GLOM</name>
<keyword evidence="2" id="KW-1185">Reference proteome</keyword>
<gene>
    <name evidence="1" type="ORF">DERYTH_LOCUS25257</name>
</gene>
<reference evidence="1" key="1">
    <citation type="submission" date="2021-06" db="EMBL/GenBank/DDBJ databases">
        <authorList>
            <person name="Kallberg Y."/>
            <person name="Tangrot J."/>
            <person name="Rosling A."/>
        </authorList>
    </citation>
    <scope>NUCLEOTIDE SEQUENCE</scope>
    <source>
        <strain evidence="1">MA453B</strain>
    </source>
</reference>
<evidence type="ECO:0000313" key="1">
    <source>
        <dbReference type="EMBL" id="CAG8810236.1"/>
    </source>
</evidence>
<comment type="caution">
    <text evidence="1">The sequence shown here is derived from an EMBL/GenBank/DDBJ whole genome shotgun (WGS) entry which is preliminary data.</text>
</comment>
<sequence length="51" mass="5662">MLVFKGIISIGETHCCESIEPFKVKGNHSCESVVTIKVNEKFIDVKALLLL</sequence>
<evidence type="ECO:0000313" key="2">
    <source>
        <dbReference type="Proteomes" id="UP000789405"/>
    </source>
</evidence>
<accession>A0A9N9K3K4</accession>
<proteinExistence type="predicted"/>
<dbReference type="Proteomes" id="UP000789405">
    <property type="component" value="Unassembled WGS sequence"/>
</dbReference>
<dbReference type="AlphaFoldDB" id="A0A9N9K3K4"/>
<feature type="non-terminal residue" evidence="1">
    <location>
        <position position="51"/>
    </location>
</feature>